<reference evidence="2 3" key="1">
    <citation type="submission" date="2020-04" db="EMBL/GenBank/DDBJ databases">
        <title>Perkinsus chesapeaki whole genome sequence.</title>
        <authorList>
            <person name="Bogema D.R."/>
        </authorList>
    </citation>
    <scope>NUCLEOTIDE SEQUENCE [LARGE SCALE GENOMIC DNA]</scope>
    <source>
        <strain evidence="2">ATCC PRA-425</strain>
    </source>
</reference>
<evidence type="ECO:0000313" key="2">
    <source>
        <dbReference type="EMBL" id="KAF4663644.1"/>
    </source>
</evidence>
<feature type="chain" id="PRO_5029693021" evidence="1">
    <location>
        <begin position="20"/>
        <end position="166"/>
    </location>
</feature>
<dbReference type="EMBL" id="JAAPAO010000310">
    <property type="protein sequence ID" value="KAF4663644.1"/>
    <property type="molecule type" value="Genomic_DNA"/>
</dbReference>
<keyword evidence="1" id="KW-0732">Signal</keyword>
<organism evidence="2 3">
    <name type="scientific">Perkinsus chesapeaki</name>
    <name type="common">Clam parasite</name>
    <name type="synonym">Perkinsus andrewsi</name>
    <dbReference type="NCBI Taxonomy" id="330153"/>
    <lineage>
        <taxon>Eukaryota</taxon>
        <taxon>Sar</taxon>
        <taxon>Alveolata</taxon>
        <taxon>Perkinsozoa</taxon>
        <taxon>Perkinsea</taxon>
        <taxon>Perkinsida</taxon>
        <taxon>Perkinsidae</taxon>
        <taxon>Perkinsus</taxon>
    </lineage>
</organism>
<accession>A0A7J6LWQ5</accession>
<protein>
    <submittedName>
        <fullName evidence="2">Uncharacterized protein</fullName>
    </submittedName>
</protein>
<evidence type="ECO:0000313" key="3">
    <source>
        <dbReference type="Proteomes" id="UP000591131"/>
    </source>
</evidence>
<name>A0A7J6LWQ5_PERCH</name>
<sequence length="166" mass="18679">MTLFAIFMVMGSILAPAYAFNEYKSARQLAPPQPYDGTYVYTVSKPYINIRVVISSPGETMHITFTCGQTVRPYDHIFNFRVTGQGEWETKLSLALDSDDYKDMLKQFVRVFPAYASRPLHPGDLGKFTADIGSLTLDTEIGDKQIIMDKQEGLSLLQCTYHACIC</sequence>
<evidence type="ECO:0000256" key="1">
    <source>
        <dbReference type="SAM" id="SignalP"/>
    </source>
</evidence>
<keyword evidence="3" id="KW-1185">Reference proteome</keyword>
<feature type="signal peptide" evidence="1">
    <location>
        <begin position="1"/>
        <end position="19"/>
    </location>
</feature>
<dbReference type="Proteomes" id="UP000591131">
    <property type="component" value="Unassembled WGS sequence"/>
</dbReference>
<proteinExistence type="predicted"/>
<comment type="caution">
    <text evidence="2">The sequence shown here is derived from an EMBL/GenBank/DDBJ whole genome shotgun (WGS) entry which is preliminary data.</text>
</comment>
<dbReference type="AlphaFoldDB" id="A0A7J6LWQ5"/>
<dbReference type="OrthoDB" id="10640119at2759"/>
<gene>
    <name evidence="2" type="ORF">FOL47_005646</name>
</gene>